<gene>
    <name evidence="2" type="ORF">Pan216_14550</name>
</gene>
<dbReference type="KEGG" id="knv:Pan216_14550"/>
<name>A0A518B0U8_9BACT</name>
<feature type="compositionally biased region" description="Polar residues" evidence="1">
    <location>
        <begin position="56"/>
        <end position="68"/>
    </location>
</feature>
<evidence type="ECO:0000313" key="3">
    <source>
        <dbReference type="Proteomes" id="UP000317093"/>
    </source>
</evidence>
<keyword evidence="3" id="KW-1185">Reference proteome</keyword>
<accession>A0A518B0U8</accession>
<protein>
    <submittedName>
        <fullName evidence="2">Uncharacterized protein</fullName>
    </submittedName>
</protein>
<reference evidence="2 3" key="1">
    <citation type="submission" date="2019-02" db="EMBL/GenBank/DDBJ databases">
        <title>Deep-cultivation of Planctomycetes and their phenomic and genomic characterization uncovers novel biology.</title>
        <authorList>
            <person name="Wiegand S."/>
            <person name="Jogler M."/>
            <person name="Boedeker C."/>
            <person name="Pinto D."/>
            <person name="Vollmers J."/>
            <person name="Rivas-Marin E."/>
            <person name="Kohn T."/>
            <person name="Peeters S.H."/>
            <person name="Heuer A."/>
            <person name="Rast P."/>
            <person name="Oberbeckmann S."/>
            <person name="Bunk B."/>
            <person name="Jeske O."/>
            <person name="Meyerdierks A."/>
            <person name="Storesund J.E."/>
            <person name="Kallscheuer N."/>
            <person name="Luecker S."/>
            <person name="Lage O.M."/>
            <person name="Pohl T."/>
            <person name="Merkel B.J."/>
            <person name="Hornburger P."/>
            <person name="Mueller R.-W."/>
            <person name="Bruemmer F."/>
            <person name="Labrenz M."/>
            <person name="Spormann A.M."/>
            <person name="Op den Camp H."/>
            <person name="Overmann J."/>
            <person name="Amann R."/>
            <person name="Jetten M.S.M."/>
            <person name="Mascher T."/>
            <person name="Medema M.H."/>
            <person name="Devos D.P."/>
            <person name="Kaster A.-K."/>
            <person name="Ovreas L."/>
            <person name="Rohde M."/>
            <person name="Galperin M.Y."/>
            <person name="Jogler C."/>
        </authorList>
    </citation>
    <scope>NUCLEOTIDE SEQUENCE [LARGE SCALE GENOMIC DNA]</scope>
    <source>
        <strain evidence="2 3">Pan216</strain>
    </source>
</reference>
<dbReference type="EMBL" id="CP036279">
    <property type="protein sequence ID" value="QDU60608.1"/>
    <property type="molecule type" value="Genomic_DNA"/>
</dbReference>
<feature type="region of interest" description="Disordered" evidence="1">
    <location>
        <begin position="54"/>
        <end position="92"/>
    </location>
</feature>
<evidence type="ECO:0000256" key="1">
    <source>
        <dbReference type="SAM" id="MobiDB-lite"/>
    </source>
</evidence>
<dbReference type="Proteomes" id="UP000317093">
    <property type="component" value="Chromosome"/>
</dbReference>
<dbReference type="AlphaFoldDB" id="A0A518B0U8"/>
<evidence type="ECO:0000313" key="2">
    <source>
        <dbReference type="EMBL" id="QDU60608.1"/>
    </source>
</evidence>
<organism evidence="2 3">
    <name type="scientific">Kolteria novifilia</name>
    <dbReference type="NCBI Taxonomy" id="2527975"/>
    <lineage>
        <taxon>Bacteria</taxon>
        <taxon>Pseudomonadati</taxon>
        <taxon>Planctomycetota</taxon>
        <taxon>Planctomycetia</taxon>
        <taxon>Kolteriales</taxon>
        <taxon>Kolteriaceae</taxon>
        <taxon>Kolteria</taxon>
    </lineage>
</organism>
<proteinExistence type="predicted"/>
<sequence>MLHACVGIQGLTLAWASRVLPVGTEYHWLLASPCEGKRGIRRSRHVRRRTRACSGNRWNSGNDTSTPSHWLASQWRPESLDGRGTKQGRVLS</sequence>